<dbReference type="GO" id="GO:0046872">
    <property type="term" value="F:metal ion binding"/>
    <property type="evidence" value="ECO:0007669"/>
    <property type="project" value="UniProtKB-KW"/>
</dbReference>
<dbReference type="Pfam" id="PF09296">
    <property type="entry name" value="NUDIX-like"/>
    <property type="match status" value="1"/>
</dbReference>
<comment type="cofactor">
    <cofactor evidence="2">
        <name>Zn(2+)</name>
        <dbReference type="ChEBI" id="CHEBI:29105"/>
    </cofactor>
</comment>
<dbReference type="CDD" id="cd03429">
    <property type="entry name" value="NUDIX_NADH_pyrophosphatase_Nudt13"/>
    <property type="match status" value="1"/>
</dbReference>
<dbReference type="GO" id="GO:0005829">
    <property type="term" value="C:cytosol"/>
    <property type="evidence" value="ECO:0007669"/>
    <property type="project" value="TreeGrafter"/>
</dbReference>
<dbReference type="InterPro" id="IPR015797">
    <property type="entry name" value="NUDIX_hydrolase-like_dom_sf"/>
</dbReference>
<dbReference type="InterPro" id="IPR015375">
    <property type="entry name" value="NADH_PPase-like_N"/>
</dbReference>
<comment type="catalytic activity">
    <reaction evidence="9">
        <text>a 5'-end NAD(+)-phospho-ribonucleoside in mRNA + H2O = a 5'-end phospho-adenosine-phospho-ribonucleoside in mRNA + beta-nicotinamide D-ribonucleotide + 2 H(+)</text>
        <dbReference type="Rhea" id="RHEA:60876"/>
        <dbReference type="Rhea" id="RHEA-COMP:15698"/>
        <dbReference type="Rhea" id="RHEA-COMP:15719"/>
        <dbReference type="ChEBI" id="CHEBI:14649"/>
        <dbReference type="ChEBI" id="CHEBI:15377"/>
        <dbReference type="ChEBI" id="CHEBI:15378"/>
        <dbReference type="ChEBI" id="CHEBI:144029"/>
        <dbReference type="ChEBI" id="CHEBI:144051"/>
    </reaction>
    <physiologicalReaction direction="left-to-right" evidence="9">
        <dbReference type="Rhea" id="RHEA:60877"/>
    </physiologicalReaction>
</comment>
<dbReference type="Gene3D" id="3.90.79.10">
    <property type="entry name" value="Nucleoside Triphosphate Pyrophosphohydrolase"/>
    <property type="match status" value="1"/>
</dbReference>
<name>A0A1G9NCY5_9PROT</name>
<dbReference type="EMBL" id="FNHG01000002">
    <property type="protein sequence ID" value="SDL84243.1"/>
    <property type="molecule type" value="Genomic_DNA"/>
</dbReference>
<evidence type="ECO:0000256" key="2">
    <source>
        <dbReference type="ARBA" id="ARBA00001947"/>
    </source>
</evidence>
<evidence type="ECO:0000313" key="11">
    <source>
        <dbReference type="EMBL" id="SDL84243.1"/>
    </source>
</evidence>
<evidence type="ECO:0000256" key="7">
    <source>
        <dbReference type="ARBA" id="ARBA00022842"/>
    </source>
</evidence>
<dbReference type="OrthoDB" id="9791656at2"/>
<evidence type="ECO:0000256" key="8">
    <source>
        <dbReference type="ARBA" id="ARBA00023027"/>
    </source>
</evidence>
<dbReference type="SUPFAM" id="SSF55811">
    <property type="entry name" value="Nudix"/>
    <property type="match status" value="1"/>
</dbReference>
<keyword evidence="5" id="KW-0479">Metal-binding</keyword>
<evidence type="ECO:0000256" key="3">
    <source>
        <dbReference type="ARBA" id="ARBA00009595"/>
    </source>
</evidence>
<dbReference type="PANTHER" id="PTHR42904">
    <property type="entry name" value="NUDIX HYDROLASE, NUDC SUBFAMILY"/>
    <property type="match status" value="1"/>
</dbReference>
<keyword evidence="6" id="KW-0378">Hydrolase</keyword>
<dbReference type="GO" id="GO:0035529">
    <property type="term" value="F:NADH pyrophosphatase activity"/>
    <property type="evidence" value="ECO:0007669"/>
    <property type="project" value="TreeGrafter"/>
</dbReference>
<comment type="similarity">
    <text evidence="3">Belongs to the Nudix hydrolase family. NudC subfamily.</text>
</comment>
<evidence type="ECO:0000256" key="6">
    <source>
        <dbReference type="ARBA" id="ARBA00022801"/>
    </source>
</evidence>
<dbReference type="RefSeq" id="WP_091766675.1">
    <property type="nucleotide sequence ID" value="NZ_FNHG01000002.1"/>
</dbReference>
<keyword evidence="12" id="KW-1185">Reference proteome</keyword>
<evidence type="ECO:0000313" key="12">
    <source>
        <dbReference type="Proteomes" id="UP000199759"/>
    </source>
</evidence>
<comment type="cofactor">
    <cofactor evidence="1">
        <name>Mg(2+)</name>
        <dbReference type="ChEBI" id="CHEBI:18420"/>
    </cofactor>
</comment>
<dbReference type="GO" id="GO:0019677">
    <property type="term" value="P:NAD+ catabolic process"/>
    <property type="evidence" value="ECO:0007669"/>
    <property type="project" value="TreeGrafter"/>
</dbReference>
<organism evidence="11 12">
    <name type="scientific">Maricaulis salignorans</name>
    <dbReference type="NCBI Taxonomy" id="144026"/>
    <lineage>
        <taxon>Bacteria</taxon>
        <taxon>Pseudomonadati</taxon>
        <taxon>Pseudomonadota</taxon>
        <taxon>Alphaproteobacteria</taxon>
        <taxon>Maricaulales</taxon>
        <taxon>Maricaulaceae</taxon>
        <taxon>Maricaulis</taxon>
    </lineage>
</organism>
<dbReference type="InterPro" id="IPR015376">
    <property type="entry name" value="Znr_NADH_PPase"/>
</dbReference>
<dbReference type="GO" id="GO:0006742">
    <property type="term" value="P:NADP+ catabolic process"/>
    <property type="evidence" value="ECO:0007669"/>
    <property type="project" value="TreeGrafter"/>
</dbReference>
<dbReference type="STRING" id="144026.SAMN04488568_102302"/>
<dbReference type="PROSITE" id="PS51462">
    <property type="entry name" value="NUDIX"/>
    <property type="match status" value="1"/>
</dbReference>
<evidence type="ECO:0000259" key="10">
    <source>
        <dbReference type="PROSITE" id="PS51462"/>
    </source>
</evidence>
<dbReference type="NCBIfam" id="NF001299">
    <property type="entry name" value="PRK00241.1"/>
    <property type="match status" value="1"/>
</dbReference>
<dbReference type="Pfam" id="PF09297">
    <property type="entry name" value="Zn_ribbon_NUD"/>
    <property type="match status" value="1"/>
</dbReference>
<dbReference type="EC" id="3.6.1.22" evidence="4"/>
<evidence type="ECO:0000256" key="4">
    <source>
        <dbReference type="ARBA" id="ARBA00012381"/>
    </source>
</evidence>
<dbReference type="InterPro" id="IPR050241">
    <property type="entry name" value="NAD-cap_RNA_hydrolase_NudC"/>
</dbReference>
<dbReference type="InterPro" id="IPR049734">
    <property type="entry name" value="NudC-like_C"/>
</dbReference>
<keyword evidence="8" id="KW-0520">NAD</keyword>
<dbReference type="PROSITE" id="PS00893">
    <property type="entry name" value="NUDIX_BOX"/>
    <property type="match status" value="1"/>
</dbReference>
<proteinExistence type="inferred from homology"/>
<evidence type="ECO:0000256" key="5">
    <source>
        <dbReference type="ARBA" id="ARBA00022723"/>
    </source>
</evidence>
<dbReference type="Proteomes" id="UP000199759">
    <property type="component" value="Unassembled WGS sequence"/>
</dbReference>
<evidence type="ECO:0000256" key="9">
    <source>
        <dbReference type="ARBA" id="ARBA00023679"/>
    </source>
</evidence>
<feature type="domain" description="Nudix hydrolase" evidence="10">
    <location>
        <begin position="167"/>
        <end position="293"/>
    </location>
</feature>
<protein>
    <recommendedName>
        <fullName evidence="4">NAD(+) diphosphatase</fullName>
        <ecNumber evidence="4">3.6.1.22</ecNumber>
    </recommendedName>
</protein>
<dbReference type="PANTHER" id="PTHR42904:SF6">
    <property type="entry name" value="NAD-CAPPED RNA HYDROLASE NUDT12"/>
    <property type="match status" value="1"/>
</dbReference>
<dbReference type="AlphaFoldDB" id="A0A1G9NCY5"/>
<dbReference type="InterPro" id="IPR020084">
    <property type="entry name" value="NUDIX_hydrolase_CS"/>
</dbReference>
<dbReference type="Pfam" id="PF00293">
    <property type="entry name" value="NUDIX"/>
    <property type="match status" value="1"/>
</dbReference>
<reference evidence="11 12" key="1">
    <citation type="submission" date="2016-10" db="EMBL/GenBank/DDBJ databases">
        <authorList>
            <person name="de Groot N.N."/>
        </authorList>
    </citation>
    <scope>NUCLEOTIDE SEQUENCE [LARGE SCALE GENOMIC DNA]</scope>
    <source>
        <strain evidence="11 12">DSM 16077</strain>
    </source>
</reference>
<accession>A0A1G9NCY5</accession>
<dbReference type="Gene3D" id="3.90.79.20">
    <property type="match status" value="1"/>
</dbReference>
<gene>
    <name evidence="11" type="ORF">SAMN04488568_102302</name>
</gene>
<evidence type="ECO:0000256" key="1">
    <source>
        <dbReference type="ARBA" id="ARBA00001946"/>
    </source>
</evidence>
<sequence>MSDRSILINRPPLVFAGSPLDRGELLRRDRDKLAAQAKRENAWTMVLFRGLPAMAGEDGLGWMKLDECARLYGPALLQIYLGELRGDPVFATELAQKPPAEAGLAFMDARQAAMALSQSEAAIFAHAKALLAWHERHGFCANCGLATEIVCGGAKRVCGGCQAEHFPRVDPVVIMLATDGENCLLGRQASWPPGIWSALAGFVEPAETIEEACARELQEEAGVIADIAAIRYVMTQPWPFPSSMMVGLVAPVTHATVKVDQHELEDARWFSRDEVRAMLIGHHPDAQLPPSVAIARRLVELWADGEI</sequence>
<keyword evidence="7" id="KW-0460">Magnesium</keyword>
<dbReference type="InterPro" id="IPR000086">
    <property type="entry name" value="NUDIX_hydrolase_dom"/>
</dbReference>